<dbReference type="Proteomes" id="UP000294558">
    <property type="component" value="Unassembled WGS sequence"/>
</dbReference>
<keyword evidence="2" id="KW-0560">Oxidoreductase</keyword>
<dbReference type="SMART" id="SM00822">
    <property type="entry name" value="PKS_KR"/>
    <property type="match status" value="1"/>
</dbReference>
<dbReference type="SUPFAM" id="SSF51735">
    <property type="entry name" value="NAD(P)-binding Rossmann-fold domains"/>
    <property type="match status" value="1"/>
</dbReference>
<feature type="domain" description="Ketoreductase" evidence="4">
    <location>
        <begin position="4"/>
        <end position="178"/>
    </location>
</feature>
<evidence type="ECO:0000313" key="5">
    <source>
        <dbReference type="EMBL" id="TDT14980.1"/>
    </source>
</evidence>
<dbReference type="GO" id="GO:0016491">
    <property type="term" value="F:oxidoreductase activity"/>
    <property type="evidence" value="ECO:0007669"/>
    <property type="project" value="UniProtKB-KW"/>
</dbReference>
<gene>
    <name evidence="5" type="ORF">BDK89_0539</name>
</gene>
<dbReference type="InterPro" id="IPR036291">
    <property type="entry name" value="NAD(P)-bd_dom_sf"/>
</dbReference>
<dbReference type="PANTHER" id="PTHR43391:SF82">
    <property type="entry name" value="OXIDOREDUCTASE SADH-RELATED"/>
    <property type="match status" value="1"/>
</dbReference>
<dbReference type="EMBL" id="SOAU01000001">
    <property type="protein sequence ID" value="TDT14980.1"/>
    <property type="molecule type" value="Genomic_DNA"/>
</dbReference>
<dbReference type="CDD" id="cd05233">
    <property type="entry name" value="SDR_c"/>
    <property type="match status" value="1"/>
</dbReference>
<evidence type="ECO:0000313" key="6">
    <source>
        <dbReference type="Proteomes" id="UP000294558"/>
    </source>
</evidence>
<proteinExistence type="inferred from homology"/>
<evidence type="ECO:0000256" key="3">
    <source>
        <dbReference type="RuleBase" id="RU000363"/>
    </source>
</evidence>
<dbReference type="Gene3D" id="3.40.50.720">
    <property type="entry name" value="NAD(P)-binding Rossmann-like Domain"/>
    <property type="match status" value="1"/>
</dbReference>
<reference evidence="5 6" key="1">
    <citation type="submission" date="2019-03" db="EMBL/GenBank/DDBJ databases">
        <title>Sequencing the genomes of 1000 actinobacteria strains.</title>
        <authorList>
            <person name="Klenk H.-P."/>
        </authorList>
    </citation>
    <scope>NUCLEOTIDE SEQUENCE [LARGE SCALE GENOMIC DNA]</scope>
    <source>
        <strain evidence="5 6">DSM 18936</strain>
    </source>
</reference>
<protein>
    <submittedName>
        <fullName evidence="5">Short-subunit dehydrogenase</fullName>
    </submittedName>
</protein>
<dbReference type="PRINTS" id="PR00080">
    <property type="entry name" value="SDRFAMILY"/>
</dbReference>
<organism evidence="5 6">
    <name type="scientific">Ilumatobacter fluminis</name>
    <dbReference type="NCBI Taxonomy" id="467091"/>
    <lineage>
        <taxon>Bacteria</taxon>
        <taxon>Bacillati</taxon>
        <taxon>Actinomycetota</taxon>
        <taxon>Acidimicrobiia</taxon>
        <taxon>Acidimicrobiales</taxon>
        <taxon>Ilumatobacteraceae</taxon>
        <taxon>Ilumatobacter</taxon>
    </lineage>
</organism>
<keyword evidence="6" id="KW-1185">Reference proteome</keyword>
<dbReference type="FunFam" id="3.40.50.720:FF:000084">
    <property type="entry name" value="Short-chain dehydrogenase reductase"/>
    <property type="match status" value="1"/>
</dbReference>
<name>A0A4R7HVW6_9ACTN</name>
<dbReference type="InterPro" id="IPR057326">
    <property type="entry name" value="KR_dom"/>
</dbReference>
<comment type="similarity">
    <text evidence="1 3">Belongs to the short-chain dehydrogenases/reductases (SDR) family.</text>
</comment>
<evidence type="ECO:0000256" key="2">
    <source>
        <dbReference type="ARBA" id="ARBA00023002"/>
    </source>
</evidence>
<dbReference type="PRINTS" id="PR00081">
    <property type="entry name" value="GDHRDH"/>
</dbReference>
<comment type="caution">
    <text evidence="5">The sequence shown here is derived from an EMBL/GenBank/DDBJ whole genome shotgun (WGS) entry which is preliminary data.</text>
</comment>
<sequence>MNGKNWIVTGGGNGIGREVVVELLRRGAGVAAVDLRADSLAETAELAGAAAKLATFELDITDRNAVFALPDRVVAELGPIDGLINVAGIIQPFIPFAELDEDTMRRVVDVNLWGTIHPIRAVLPHLLDRPEAHIVNVSSMGGFLPVPGQTVYGASKAAVKLLTEALWTELRETNIGVSVVMPGGVSTDITTNSGVDMPADADANESKFPMTTPNEAAKQIIAGIEKKRLHVYIGKDSKAMGALVRLAPKQAAKLIQRQMKDLLQR</sequence>
<dbReference type="InterPro" id="IPR002347">
    <property type="entry name" value="SDR_fam"/>
</dbReference>
<dbReference type="Pfam" id="PF00106">
    <property type="entry name" value="adh_short"/>
    <property type="match status" value="1"/>
</dbReference>
<evidence type="ECO:0000259" key="4">
    <source>
        <dbReference type="SMART" id="SM00822"/>
    </source>
</evidence>
<evidence type="ECO:0000256" key="1">
    <source>
        <dbReference type="ARBA" id="ARBA00006484"/>
    </source>
</evidence>
<dbReference type="PANTHER" id="PTHR43391">
    <property type="entry name" value="RETINOL DEHYDROGENASE-RELATED"/>
    <property type="match status" value="1"/>
</dbReference>
<accession>A0A4R7HVW6</accession>
<dbReference type="AlphaFoldDB" id="A0A4R7HVW6"/>